<protein>
    <submittedName>
        <fullName evidence="1">Uncharacterized protein</fullName>
    </submittedName>
</protein>
<sequence length="107" mass="11959">MTLPPLSVLRLGRCRKIPGVTQLRRKARATAWTSLSRFVHEESATRGLLGERSDLLLGRRNCVSKTRPARDLHRQARRGQSPCESMHLSGRCVPTSCPKATLFAPCH</sequence>
<name>B9T9W2_RICCO</name>
<proteinExistence type="predicted"/>
<evidence type="ECO:0000313" key="2">
    <source>
        <dbReference type="Proteomes" id="UP000008311"/>
    </source>
</evidence>
<reference evidence="2" key="1">
    <citation type="journal article" date="2010" name="Nat. Biotechnol.">
        <title>Draft genome sequence of the oilseed species Ricinus communis.</title>
        <authorList>
            <person name="Chan A.P."/>
            <person name="Crabtree J."/>
            <person name="Zhao Q."/>
            <person name="Lorenzi H."/>
            <person name="Orvis J."/>
            <person name="Puiu D."/>
            <person name="Melake-Berhan A."/>
            <person name="Jones K.M."/>
            <person name="Redman J."/>
            <person name="Chen G."/>
            <person name="Cahoon E.B."/>
            <person name="Gedil M."/>
            <person name="Stanke M."/>
            <person name="Haas B.J."/>
            <person name="Wortman J.R."/>
            <person name="Fraser-Liggett C.M."/>
            <person name="Ravel J."/>
            <person name="Rabinowicz P.D."/>
        </authorList>
    </citation>
    <scope>NUCLEOTIDE SEQUENCE [LARGE SCALE GENOMIC DNA]</scope>
    <source>
        <strain evidence="2">cv. Hale</strain>
    </source>
</reference>
<dbReference type="InParanoid" id="B9T9W2"/>
<evidence type="ECO:0000313" key="1">
    <source>
        <dbReference type="EMBL" id="EEF27355.1"/>
    </source>
</evidence>
<dbReference type="EMBL" id="EQ975478">
    <property type="protein sequence ID" value="EEF27355.1"/>
    <property type="molecule type" value="Genomic_DNA"/>
</dbReference>
<dbReference type="Proteomes" id="UP000008311">
    <property type="component" value="Unassembled WGS sequence"/>
</dbReference>
<accession>B9T9W2</accession>
<gene>
    <name evidence="1" type="ORF">RCOM_0430230</name>
</gene>
<organism evidence="1 2">
    <name type="scientific">Ricinus communis</name>
    <name type="common">Castor bean</name>
    <dbReference type="NCBI Taxonomy" id="3988"/>
    <lineage>
        <taxon>Eukaryota</taxon>
        <taxon>Viridiplantae</taxon>
        <taxon>Streptophyta</taxon>
        <taxon>Embryophyta</taxon>
        <taxon>Tracheophyta</taxon>
        <taxon>Spermatophyta</taxon>
        <taxon>Magnoliopsida</taxon>
        <taxon>eudicotyledons</taxon>
        <taxon>Gunneridae</taxon>
        <taxon>Pentapetalae</taxon>
        <taxon>rosids</taxon>
        <taxon>fabids</taxon>
        <taxon>Malpighiales</taxon>
        <taxon>Euphorbiaceae</taxon>
        <taxon>Acalyphoideae</taxon>
        <taxon>Acalypheae</taxon>
        <taxon>Ricinus</taxon>
    </lineage>
</organism>
<dbReference type="AlphaFoldDB" id="B9T9W2"/>
<keyword evidence="2" id="KW-1185">Reference proteome</keyword>